<feature type="domain" description="FAD-binding FR-type" evidence="9">
    <location>
        <begin position="32"/>
        <end position="272"/>
    </location>
</feature>
<gene>
    <name evidence="10" type="ORF">SBAD_LOCUS11748</name>
</gene>
<dbReference type="AlphaFoldDB" id="A0A183J7A0"/>
<comment type="cofactor">
    <cofactor evidence="1">
        <name>FMN</name>
        <dbReference type="ChEBI" id="CHEBI:58210"/>
    </cofactor>
</comment>
<dbReference type="Gene3D" id="2.40.30.10">
    <property type="entry name" value="Translation factors"/>
    <property type="match status" value="2"/>
</dbReference>
<dbReference type="PANTHER" id="PTHR19384:SF17">
    <property type="entry name" value="NADPH--CYTOCHROME P450 REDUCTASE"/>
    <property type="match status" value="1"/>
</dbReference>
<dbReference type="EMBL" id="UZAM01016301">
    <property type="protein sequence ID" value="VDP42660.1"/>
    <property type="molecule type" value="Genomic_DNA"/>
</dbReference>
<evidence type="ECO:0000313" key="12">
    <source>
        <dbReference type="WBParaSite" id="SBAD_0001214001-mRNA-1"/>
    </source>
</evidence>
<keyword evidence="6" id="KW-0521">NADP</keyword>
<reference evidence="12" key="1">
    <citation type="submission" date="2016-06" db="UniProtKB">
        <authorList>
            <consortium name="WormBaseParasite"/>
        </authorList>
    </citation>
    <scope>IDENTIFICATION</scope>
</reference>
<dbReference type="WBParaSite" id="SBAD_0001214001-mRNA-1">
    <property type="protein sequence ID" value="SBAD_0001214001-mRNA-1"/>
    <property type="gene ID" value="SBAD_0001214001"/>
</dbReference>
<evidence type="ECO:0000256" key="8">
    <source>
        <dbReference type="ARBA" id="ARBA00023797"/>
    </source>
</evidence>
<sequence length="428" mass="48690">TEVKEYDPAKIFTGEVLRVGSYAAQKPPYHQKNPFMARVICNRELNLSGSRSVRHIEFDLTGSRLRYEAGDHLAIHPENDTDLVNEFGELLNTNLDDVISLDCTDEYSNRKHPFPVPCSYRTALTYYADIASLPKTNVLFAIAEYCSNHEEKEFLLKLSSVDEEGRKLYSSWVWTDHRTILDILHDLPSCRPPLDLLLELLPRLQPRYYSISSSPKVDANVVSITAAVLQYTTPLGRVCKGVATNYLASKIPCQDTVPKVPIFVRRSQIRLPYTPSVPVLMIGPGTGFAPFRGFIQERIALSDLGKIVGANVLYFGCQRRTDGYLYKDELETWNENGNLTEFHVAFSREQQHKIYVQHLLMKNKSSVWSTVRSGAHVYVCGDAKHMARDVQNTLVKIFIEEGNLSVNEADEYLKSMEKKKLYQADIWS</sequence>
<dbReference type="PROSITE" id="PS51384">
    <property type="entry name" value="FAD_FR"/>
    <property type="match status" value="1"/>
</dbReference>
<dbReference type="InterPro" id="IPR017927">
    <property type="entry name" value="FAD-bd_FR_type"/>
</dbReference>
<dbReference type="PANTHER" id="PTHR19384">
    <property type="entry name" value="NITRIC OXIDE SYNTHASE-RELATED"/>
    <property type="match status" value="1"/>
</dbReference>
<name>A0A183J7A0_9BILA</name>
<comment type="cofactor">
    <cofactor evidence="2">
        <name>FAD</name>
        <dbReference type="ChEBI" id="CHEBI:57692"/>
    </cofactor>
</comment>
<evidence type="ECO:0000256" key="4">
    <source>
        <dbReference type="ARBA" id="ARBA00022643"/>
    </source>
</evidence>
<evidence type="ECO:0000259" key="9">
    <source>
        <dbReference type="PROSITE" id="PS51384"/>
    </source>
</evidence>
<dbReference type="GO" id="GO:0010181">
    <property type="term" value="F:FMN binding"/>
    <property type="evidence" value="ECO:0007669"/>
    <property type="project" value="TreeGrafter"/>
</dbReference>
<evidence type="ECO:0000256" key="1">
    <source>
        <dbReference type="ARBA" id="ARBA00001917"/>
    </source>
</evidence>
<evidence type="ECO:0000256" key="3">
    <source>
        <dbReference type="ARBA" id="ARBA00022630"/>
    </source>
</evidence>
<evidence type="ECO:0000256" key="6">
    <source>
        <dbReference type="ARBA" id="ARBA00022857"/>
    </source>
</evidence>
<reference evidence="10 11" key="2">
    <citation type="submission" date="2018-11" db="EMBL/GenBank/DDBJ databases">
        <authorList>
            <consortium name="Pathogen Informatics"/>
        </authorList>
    </citation>
    <scope>NUCLEOTIDE SEQUENCE [LARGE SCALE GENOMIC DNA]</scope>
</reference>
<dbReference type="SUPFAM" id="SSF63380">
    <property type="entry name" value="Riboflavin synthase domain-like"/>
    <property type="match status" value="1"/>
</dbReference>
<dbReference type="EC" id="1.6.2.4" evidence="8"/>
<keyword evidence="3" id="KW-0285">Flavoprotein</keyword>
<dbReference type="InterPro" id="IPR023173">
    <property type="entry name" value="NADPH_Cyt_P450_Rdtase_alpha"/>
</dbReference>
<dbReference type="GO" id="GO:0050660">
    <property type="term" value="F:flavin adenine dinucleotide binding"/>
    <property type="evidence" value="ECO:0007669"/>
    <property type="project" value="TreeGrafter"/>
</dbReference>
<evidence type="ECO:0000256" key="7">
    <source>
        <dbReference type="ARBA" id="ARBA00023002"/>
    </source>
</evidence>
<protein>
    <recommendedName>
        <fullName evidence="8">NADPH--hemoprotein reductase</fullName>
        <ecNumber evidence="8">1.6.2.4</ecNumber>
    </recommendedName>
</protein>
<evidence type="ECO:0000313" key="10">
    <source>
        <dbReference type="EMBL" id="VDP42660.1"/>
    </source>
</evidence>
<dbReference type="InterPro" id="IPR039261">
    <property type="entry name" value="FNR_nucleotide-bd"/>
</dbReference>
<keyword evidence="5" id="KW-0274">FAD</keyword>
<proteinExistence type="predicted"/>
<dbReference type="InterPro" id="IPR017938">
    <property type="entry name" value="Riboflavin_synthase-like_b-brl"/>
</dbReference>
<accession>A0A183J7A0</accession>
<evidence type="ECO:0000256" key="5">
    <source>
        <dbReference type="ARBA" id="ARBA00022827"/>
    </source>
</evidence>
<dbReference type="FunFam" id="1.20.990.10:FF:000001">
    <property type="entry name" value="NADPH--cytochrome P450 reductase"/>
    <property type="match status" value="1"/>
</dbReference>
<dbReference type="Gene3D" id="1.20.990.10">
    <property type="entry name" value="NADPH-cytochrome p450 Reductase, Chain A, domain 3"/>
    <property type="match status" value="1"/>
</dbReference>
<keyword evidence="11" id="KW-1185">Reference proteome</keyword>
<evidence type="ECO:0000313" key="11">
    <source>
        <dbReference type="Proteomes" id="UP000270296"/>
    </source>
</evidence>
<dbReference type="GO" id="GO:0003958">
    <property type="term" value="F:NADPH-hemoprotein reductase activity"/>
    <property type="evidence" value="ECO:0007669"/>
    <property type="project" value="UniProtKB-EC"/>
</dbReference>
<keyword evidence="7" id="KW-0560">Oxidoreductase</keyword>
<dbReference type="Pfam" id="PF00667">
    <property type="entry name" value="FAD_binding_1"/>
    <property type="match status" value="1"/>
</dbReference>
<organism evidence="12">
    <name type="scientific">Soboliphyme baturini</name>
    <dbReference type="NCBI Taxonomy" id="241478"/>
    <lineage>
        <taxon>Eukaryota</taxon>
        <taxon>Metazoa</taxon>
        <taxon>Ecdysozoa</taxon>
        <taxon>Nematoda</taxon>
        <taxon>Enoplea</taxon>
        <taxon>Dorylaimia</taxon>
        <taxon>Dioctophymatida</taxon>
        <taxon>Dioctophymatoidea</taxon>
        <taxon>Soboliphymatidae</taxon>
        <taxon>Soboliphyme</taxon>
    </lineage>
</organism>
<dbReference type="OrthoDB" id="1856718at2759"/>
<dbReference type="InterPro" id="IPR003097">
    <property type="entry name" value="CysJ-like_FAD-binding"/>
</dbReference>
<dbReference type="Proteomes" id="UP000270296">
    <property type="component" value="Unassembled WGS sequence"/>
</dbReference>
<dbReference type="FunFam" id="3.40.50.80:FF:000001">
    <property type="entry name" value="NADPH--cytochrome P450 reductase 1"/>
    <property type="match status" value="1"/>
</dbReference>
<dbReference type="Pfam" id="PF00175">
    <property type="entry name" value="NAD_binding_1"/>
    <property type="match status" value="1"/>
</dbReference>
<dbReference type="GO" id="GO:0005829">
    <property type="term" value="C:cytosol"/>
    <property type="evidence" value="ECO:0007669"/>
    <property type="project" value="TreeGrafter"/>
</dbReference>
<evidence type="ECO:0000256" key="2">
    <source>
        <dbReference type="ARBA" id="ARBA00001974"/>
    </source>
</evidence>
<dbReference type="Gene3D" id="3.40.50.80">
    <property type="entry name" value="Nucleotide-binding domain of ferredoxin-NADP reductase (FNR) module"/>
    <property type="match status" value="1"/>
</dbReference>
<dbReference type="PRINTS" id="PR00371">
    <property type="entry name" value="FPNCR"/>
</dbReference>
<dbReference type="GO" id="GO:0009725">
    <property type="term" value="P:response to hormone"/>
    <property type="evidence" value="ECO:0007669"/>
    <property type="project" value="TreeGrafter"/>
</dbReference>
<dbReference type="InterPro" id="IPR001433">
    <property type="entry name" value="OxRdtase_FAD/NAD-bd"/>
</dbReference>
<dbReference type="InterPro" id="IPR001709">
    <property type="entry name" value="Flavoprot_Pyr_Nucl_cyt_Rdtase"/>
</dbReference>
<keyword evidence="4" id="KW-0288">FMN</keyword>
<dbReference type="SUPFAM" id="SSF52343">
    <property type="entry name" value="Ferredoxin reductase-like, C-terminal NADP-linked domain"/>
    <property type="match status" value="1"/>
</dbReference>